<dbReference type="InterPro" id="IPR005119">
    <property type="entry name" value="LysR_subst-bd"/>
</dbReference>
<dbReference type="Gene3D" id="3.40.190.290">
    <property type="match status" value="1"/>
</dbReference>
<keyword evidence="4" id="KW-0804">Transcription</keyword>
<reference evidence="7" key="1">
    <citation type="submission" date="2015-12" db="EMBL/GenBank/DDBJ databases">
        <title>FDA dAtabase for Regulatory Grade micrObial Sequences (FDA-ARGOS): Supporting development and validation of Infectious Disease Dx tests.</title>
        <authorList>
            <person name="Case J."/>
            <person name="Tallon L."/>
            <person name="Sadzewicz L."/>
            <person name="Sengamalay N."/>
            <person name="Ott S."/>
            <person name="Godinez A."/>
            <person name="Nagaraj S."/>
            <person name="Nadendla S."/>
            <person name="Sichtig H."/>
        </authorList>
    </citation>
    <scope>NUCLEOTIDE SEQUENCE [LARGE SCALE GENOMIC DNA]</scope>
    <source>
        <strain evidence="7">FDAARGOS_147</strain>
    </source>
</reference>
<dbReference type="PANTHER" id="PTHR30537">
    <property type="entry name" value="HTH-TYPE TRANSCRIPTIONAL REGULATOR"/>
    <property type="match status" value="1"/>
</dbReference>
<dbReference type="GO" id="GO:0006351">
    <property type="term" value="P:DNA-templated transcription"/>
    <property type="evidence" value="ECO:0007669"/>
    <property type="project" value="TreeGrafter"/>
</dbReference>
<dbReference type="SUPFAM" id="SSF53850">
    <property type="entry name" value="Periplasmic binding protein-like II"/>
    <property type="match status" value="1"/>
</dbReference>
<dbReference type="EMBL" id="CP014060">
    <property type="protein sequence ID" value="AMG34701.1"/>
    <property type="molecule type" value="Genomic_DNA"/>
</dbReference>
<evidence type="ECO:0000259" key="5">
    <source>
        <dbReference type="PROSITE" id="PS50931"/>
    </source>
</evidence>
<evidence type="ECO:0000313" key="7">
    <source>
        <dbReference type="Proteomes" id="UP000060602"/>
    </source>
</evidence>
<dbReference type="GO" id="GO:0043565">
    <property type="term" value="F:sequence-specific DNA binding"/>
    <property type="evidence" value="ECO:0007669"/>
    <property type="project" value="TreeGrafter"/>
</dbReference>
<keyword evidence="3" id="KW-0238">DNA-binding</keyword>
<evidence type="ECO:0000256" key="3">
    <source>
        <dbReference type="ARBA" id="ARBA00023125"/>
    </source>
</evidence>
<proteinExistence type="inferred from homology"/>
<dbReference type="PROSITE" id="PS50931">
    <property type="entry name" value="HTH_LYSR"/>
    <property type="match status" value="1"/>
</dbReference>
<dbReference type="Pfam" id="PF00126">
    <property type="entry name" value="HTH_1"/>
    <property type="match status" value="1"/>
</dbReference>
<dbReference type="InterPro" id="IPR000847">
    <property type="entry name" value="LysR_HTH_N"/>
</dbReference>
<dbReference type="CDD" id="cd08476">
    <property type="entry name" value="PBP2_CrgA_like_7"/>
    <property type="match status" value="1"/>
</dbReference>
<dbReference type="PANTHER" id="PTHR30537:SF72">
    <property type="entry name" value="LYSR FAMILY TRANSCRIPTIONAL REGULATOR"/>
    <property type="match status" value="1"/>
</dbReference>
<dbReference type="Pfam" id="PF03466">
    <property type="entry name" value="LysR_substrate"/>
    <property type="match status" value="1"/>
</dbReference>
<dbReference type="InterPro" id="IPR036388">
    <property type="entry name" value="WH-like_DNA-bd_sf"/>
</dbReference>
<dbReference type="InterPro" id="IPR058163">
    <property type="entry name" value="LysR-type_TF_proteobact-type"/>
</dbReference>
<dbReference type="SUPFAM" id="SSF46785">
    <property type="entry name" value="Winged helix' DNA-binding domain"/>
    <property type="match status" value="1"/>
</dbReference>
<evidence type="ECO:0000313" key="6">
    <source>
        <dbReference type="EMBL" id="AMG34701.1"/>
    </source>
</evidence>
<gene>
    <name evidence="6" type="ORF">AL504_00635</name>
</gene>
<dbReference type="Proteomes" id="UP000060602">
    <property type="component" value="Chromosome"/>
</dbReference>
<evidence type="ECO:0000256" key="1">
    <source>
        <dbReference type="ARBA" id="ARBA00009437"/>
    </source>
</evidence>
<dbReference type="Gene3D" id="1.10.10.10">
    <property type="entry name" value="Winged helix-like DNA-binding domain superfamily/Winged helix DNA-binding domain"/>
    <property type="match status" value="1"/>
</dbReference>
<dbReference type="FunFam" id="1.10.10.10:FF:000001">
    <property type="entry name" value="LysR family transcriptional regulator"/>
    <property type="match status" value="1"/>
</dbReference>
<dbReference type="AlphaFoldDB" id="A0A109XVP7"/>
<dbReference type="RefSeq" id="WP_061070807.1">
    <property type="nucleotide sequence ID" value="NZ_CP014060.2"/>
</dbReference>
<evidence type="ECO:0000256" key="4">
    <source>
        <dbReference type="ARBA" id="ARBA00023163"/>
    </source>
</evidence>
<sequence>MDRLSGLLPFVRSAELGGFAAAGRDLDLSPSAVGKAVARLEQDLHVRLFQRSTRRMQLTEEGRLFFERCKRILEDLDDAHDMLSQTLREPRGHLRVSAPLVSYHFLLPVLPAFAARYPGIELDMDFNDRIVDLIGERVDVAIRSGDLPDSRLAARPLGTFRLRLCAAPDYLARHGAPQRPRDLERHRAVRFRYPNAGTLQAWPLALAPGEAEPRLTAAFTCNNMEALLGATIQGFGISCMPDFLARDALAAGTLRTVLDDQVNGAGRFQALWPSNRNLSPKVRVFVDFLGERLFRDGPGPA</sequence>
<keyword evidence="2" id="KW-0805">Transcription regulation</keyword>
<feature type="domain" description="HTH lysR-type" evidence="5">
    <location>
        <begin position="14"/>
        <end position="59"/>
    </location>
</feature>
<organism evidence="6 7">
    <name type="scientific">Alcaligenes xylosoxydans xylosoxydans</name>
    <name type="common">Achromobacter xylosoxidans</name>
    <dbReference type="NCBI Taxonomy" id="85698"/>
    <lineage>
        <taxon>Bacteria</taxon>
        <taxon>Pseudomonadati</taxon>
        <taxon>Pseudomonadota</taxon>
        <taxon>Betaproteobacteria</taxon>
        <taxon>Burkholderiales</taxon>
        <taxon>Alcaligenaceae</taxon>
        <taxon>Achromobacter</taxon>
    </lineage>
</organism>
<name>A0A109XVP7_ALCXX</name>
<protein>
    <submittedName>
        <fullName evidence="6">LysR family transcriptional regulator</fullName>
    </submittedName>
</protein>
<accession>A0A109XVP7</accession>
<comment type="similarity">
    <text evidence="1">Belongs to the LysR transcriptional regulatory family.</text>
</comment>
<dbReference type="GO" id="GO:0003700">
    <property type="term" value="F:DNA-binding transcription factor activity"/>
    <property type="evidence" value="ECO:0007669"/>
    <property type="project" value="InterPro"/>
</dbReference>
<evidence type="ECO:0000256" key="2">
    <source>
        <dbReference type="ARBA" id="ARBA00023015"/>
    </source>
</evidence>
<dbReference type="InterPro" id="IPR036390">
    <property type="entry name" value="WH_DNA-bd_sf"/>
</dbReference>